<evidence type="ECO:0000313" key="4">
    <source>
        <dbReference type="Proteomes" id="UP000737171"/>
    </source>
</evidence>
<accession>A0ABX2EK99</accession>
<dbReference type="Proteomes" id="UP000737171">
    <property type="component" value="Unassembled WGS sequence"/>
</dbReference>
<dbReference type="Gene3D" id="1.20.1290.10">
    <property type="entry name" value="AhpD-like"/>
    <property type="match status" value="1"/>
</dbReference>
<feature type="region of interest" description="Disordered" evidence="1">
    <location>
        <begin position="1"/>
        <end position="24"/>
    </location>
</feature>
<protein>
    <submittedName>
        <fullName evidence="3">Carboxymuconolactone decarboxylase family protein</fullName>
    </submittedName>
</protein>
<keyword evidence="4" id="KW-1185">Reference proteome</keyword>
<proteinExistence type="predicted"/>
<name>A0ABX2EK99_9BURK</name>
<sequence length="203" mass="21661">MSNQKPSPRPVEQGRGGERLPLPPLDALDAEQRAAAQVLIDGPRKAVYGPFVPLLRTPVLLDRVAQLGEALRFGGRLDARVRELVICVAARAVGNQFEWVMHQPLARAAGIDAGALEAIRVGARAEGLMADEQAAVDFATELLQHDGVADASYARALAAFGEPGVVELATLIGYFVMVSWVMNVARTPSRPTADVAPLPAWPL</sequence>
<dbReference type="SUPFAM" id="SSF69118">
    <property type="entry name" value="AhpD-like"/>
    <property type="match status" value="1"/>
</dbReference>
<dbReference type="InterPro" id="IPR003779">
    <property type="entry name" value="CMD-like"/>
</dbReference>
<dbReference type="PANTHER" id="PTHR34846">
    <property type="entry name" value="4-CARBOXYMUCONOLACTONE DECARBOXYLASE FAMILY PROTEIN (AFU_ORTHOLOGUE AFUA_6G11590)"/>
    <property type="match status" value="1"/>
</dbReference>
<dbReference type="RefSeq" id="WP_173125179.1">
    <property type="nucleotide sequence ID" value="NZ_JABRWJ010000005.1"/>
</dbReference>
<evidence type="ECO:0000313" key="3">
    <source>
        <dbReference type="EMBL" id="NRF68964.1"/>
    </source>
</evidence>
<evidence type="ECO:0000256" key="1">
    <source>
        <dbReference type="SAM" id="MobiDB-lite"/>
    </source>
</evidence>
<comment type="caution">
    <text evidence="3">The sequence shown here is derived from an EMBL/GenBank/DDBJ whole genome shotgun (WGS) entry which is preliminary data.</text>
</comment>
<feature type="domain" description="Carboxymuconolactone decarboxylase-like" evidence="2">
    <location>
        <begin position="59"/>
        <end position="141"/>
    </location>
</feature>
<reference evidence="3 4" key="1">
    <citation type="submission" date="2020-05" db="EMBL/GenBank/DDBJ databases">
        <title>Aquincola sp. isolate from soil.</title>
        <authorList>
            <person name="Han J."/>
            <person name="Kim D.-U."/>
        </authorList>
    </citation>
    <scope>NUCLEOTIDE SEQUENCE [LARGE SCALE GENOMIC DNA]</scope>
    <source>
        <strain evidence="3 4">S2</strain>
    </source>
</reference>
<evidence type="ECO:0000259" key="2">
    <source>
        <dbReference type="Pfam" id="PF02627"/>
    </source>
</evidence>
<gene>
    <name evidence="3" type="ORF">HLB44_18375</name>
</gene>
<dbReference type="Pfam" id="PF02627">
    <property type="entry name" value="CMD"/>
    <property type="match status" value="1"/>
</dbReference>
<dbReference type="InterPro" id="IPR029032">
    <property type="entry name" value="AhpD-like"/>
</dbReference>
<dbReference type="EMBL" id="JABRWJ010000005">
    <property type="protein sequence ID" value="NRF68964.1"/>
    <property type="molecule type" value="Genomic_DNA"/>
</dbReference>
<organism evidence="3 4">
    <name type="scientific">Pseudaquabacterium terrae</name>
    <dbReference type="NCBI Taxonomy" id="2732868"/>
    <lineage>
        <taxon>Bacteria</taxon>
        <taxon>Pseudomonadati</taxon>
        <taxon>Pseudomonadota</taxon>
        <taxon>Betaproteobacteria</taxon>
        <taxon>Burkholderiales</taxon>
        <taxon>Sphaerotilaceae</taxon>
        <taxon>Pseudaquabacterium</taxon>
    </lineage>
</organism>
<dbReference type="PANTHER" id="PTHR34846:SF11">
    <property type="entry name" value="4-CARBOXYMUCONOLACTONE DECARBOXYLASE FAMILY PROTEIN (AFU_ORTHOLOGUE AFUA_6G11590)"/>
    <property type="match status" value="1"/>
</dbReference>